<dbReference type="GO" id="GO:0019464">
    <property type="term" value="P:glycine decarboxylation via glycine cleavage system"/>
    <property type="evidence" value="ECO:0007669"/>
    <property type="project" value="UniProtKB-UniRule"/>
</dbReference>
<keyword evidence="2 3" id="KW-0450">Lipoyl</keyword>
<dbReference type="PANTHER" id="PTHR11715:SF3">
    <property type="entry name" value="GLYCINE CLEAVAGE SYSTEM H PROTEIN-RELATED"/>
    <property type="match status" value="1"/>
</dbReference>
<comment type="subunit">
    <text evidence="3">The glycine cleavage system is composed of four proteins: P, T, L and H.</text>
</comment>
<dbReference type="GO" id="GO:0005829">
    <property type="term" value="C:cytosol"/>
    <property type="evidence" value="ECO:0007669"/>
    <property type="project" value="TreeGrafter"/>
</dbReference>
<dbReference type="PANTHER" id="PTHR11715">
    <property type="entry name" value="GLYCINE CLEAVAGE SYSTEM H PROTEIN"/>
    <property type="match status" value="1"/>
</dbReference>
<dbReference type="InterPro" id="IPR017453">
    <property type="entry name" value="GCV_H_sub"/>
</dbReference>
<evidence type="ECO:0000256" key="2">
    <source>
        <dbReference type="ARBA" id="ARBA00022823"/>
    </source>
</evidence>
<dbReference type="NCBIfam" id="TIGR00527">
    <property type="entry name" value="gcvH"/>
    <property type="match status" value="1"/>
</dbReference>
<dbReference type="InterPro" id="IPR011053">
    <property type="entry name" value="Single_hybrid_motif"/>
</dbReference>
<dbReference type="InterPro" id="IPR003016">
    <property type="entry name" value="2-oxoA_DH_lipoyl-BS"/>
</dbReference>
<dbReference type="PROSITE" id="PS00189">
    <property type="entry name" value="LIPOYL"/>
    <property type="match status" value="1"/>
</dbReference>
<dbReference type="GO" id="GO:0009249">
    <property type="term" value="P:protein lipoylation"/>
    <property type="evidence" value="ECO:0007669"/>
    <property type="project" value="TreeGrafter"/>
</dbReference>
<keyword evidence="7" id="KW-1185">Reference proteome</keyword>
<dbReference type="HAMAP" id="MF_00272">
    <property type="entry name" value="GcvH"/>
    <property type="match status" value="1"/>
</dbReference>
<dbReference type="AlphaFoldDB" id="A0A1M5PWX7"/>
<name>A0A1M5PWX7_9BURK</name>
<feature type="domain" description="Lipoyl-binding" evidence="5">
    <location>
        <begin position="22"/>
        <end position="103"/>
    </location>
</feature>
<dbReference type="InterPro" id="IPR000089">
    <property type="entry name" value="Biotin_lipoyl"/>
</dbReference>
<organism evidence="6 7">
    <name type="scientific">Pollutimonas bauzanensis</name>
    <dbReference type="NCBI Taxonomy" id="658167"/>
    <lineage>
        <taxon>Bacteria</taxon>
        <taxon>Pseudomonadati</taxon>
        <taxon>Pseudomonadota</taxon>
        <taxon>Betaproteobacteria</taxon>
        <taxon>Burkholderiales</taxon>
        <taxon>Alcaligenaceae</taxon>
        <taxon>Pollutimonas</taxon>
    </lineage>
</organism>
<dbReference type="NCBIfam" id="NF002270">
    <property type="entry name" value="PRK01202.1"/>
    <property type="match status" value="1"/>
</dbReference>
<dbReference type="Proteomes" id="UP000184226">
    <property type="component" value="Unassembled WGS sequence"/>
</dbReference>
<dbReference type="InterPro" id="IPR033753">
    <property type="entry name" value="GCV_H/Fam206"/>
</dbReference>
<comment type="similarity">
    <text evidence="1 3">Belongs to the GcvH family.</text>
</comment>
<dbReference type="Gene3D" id="2.40.50.100">
    <property type="match status" value="1"/>
</dbReference>
<feature type="modified residue" description="N6-lipoyllysine" evidence="3 4">
    <location>
        <position position="63"/>
    </location>
</feature>
<proteinExistence type="inferred from homology"/>
<evidence type="ECO:0000313" key="7">
    <source>
        <dbReference type="Proteomes" id="UP000184226"/>
    </source>
</evidence>
<evidence type="ECO:0000313" key="6">
    <source>
        <dbReference type="EMBL" id="SHH06385.1"/>
    </source>
</evidence>
<evidence type="ECO:0000256" key="1">
    <source>
        <dbReference type="ARBA" id="ARBA00009249"/>
    </source>
</evidence>
<comment type="function">
    <text evidence="3">The glycine cleavage system catalyzes the degradation of glycine. The H protein shuttles the methylamine group of glycine from the P protein to the T protein.</text>
</comment>
<protein>
    <recommendedName>
        <fullName evidence="3">Glycine cleavage system H protein</fullName>
    </recommendedName>
</protein>
<evidence type="ECO:0000256" key="3">
    <source>
        <dbReference type="HAMAP-Rule" id="MF_00272"/>
    </source>
</evidence>
<dbReference type="SUPFAM" id="SSF51230">
    <property type="entry name" value="Single hybrid motif"/>
    <property type="match status" value="1"/>
</dbReference>
<dbReference type="STRING" id="658167.SAMN04488135_10285"/>
<dbReference type="EMBL" id="FQXE01000002">
    <property type="protein sequence ID" value="SHH06385.1"/>
    <property type="molecule type" value="Genomic_DNA"/>
</dbReference>
<sequence length="126" mass="13277">MSLPNDRKYTSSHEWVKVEGDLLAVGITDTAQDQLGDLVFVGDVNPGAVLAKGETAGVVESVKAASDIYAPVDGEIVAFNEALNDQPNLINEAAFDTWIFKIRPNAIADADGLLDADGYDAIVNAG</sequence>
<dbReference type="GO" id="GO:0005960">
    <property type="term" value="C:glycine cleavage complex"/>
    <property type="evidence" value="ECO:0007669"/>
    <property type="project" value="InterPro"/>
</dbReference>
<reference evidence="6 7" key="1">
    <citation type="submission" date="2016-11" db="EMBL/GenBank/DDBJ databases">
        <authorList>
            <person name="Jaros S."/>
            <person name="Januszkiewicz K."/>
            <person name="Wedrychowicz H."/>
        </authorList>
    </citation>
    <scope>NUCLEOTIDE SEQUENCE [LARGE SCALE GENOMIC DNA]</scope>
    <source>
        <strain evidence="6 7">CGMCC 1.10190</strain>
    </source>
</reference>
<gene>
    <name evidence="3" type="primary">gcvH</name>
    <name evidence="6" type="ORF">SAMN04488135_10285</name>
</gene>
<dbReference type="CDD" id="cd06848">
    <property type="entry name" value="GCS_H"/>
    <property type="match status" value="1"/>
</dbReference>
<evidence type="ECO:0000256" key="4">
    <source>
        <dbReference type="PIRSR" id="PIRSR617453-50"/>
    </source>
</evidence>
<dbReference type="RefSeq" id="WP_073101745.1">
    <property type="nucleotide sequence ID" value="NZ_FQXE01000002.1"/>
</dbReference>
<dbReference type="OrthoDB" id="9796712at2"/>
<accession>A0A1M5PWX7</accession>
<evidence type="ECO:0000259" key="5">
    <source>
        <dbReference type="PROSITE" id="PS50968"/>
    </source>
</evidence>
<comment type="cofactor">
    <cofactor evidence="3">
        <name>(R)-lipoate</name>
        <dbReference type="ChEBI" id="CHEBI:83088"/>
    </cofactor>
    <text evidence="3">Binds 1 lipoyl cofactor covalently.</text>
</comment>
<dbReference type="Pfam" id="PF01597">
    <property type="entry name" value="GCV_H"/>
    <property type="match status" value="1"/>
</dbReference>
<dbReference type="PROSITE" id="PS50968">
    <property type="entry name" value="BIOTINYL_LIPOYL"/>
    <property type="match status" value="1"/>
</dbReference>
<dbReference type="InterPro" id="IPR002930">
    <property type="entry name" value="GCV_H"/>
</dbReference>